<dbReference type="Proteomes" id="UP001165587">
    <property type="component" value="Unassembled WGS sequence"/>
</dbReference>
<proteinExistence type="predicted"/>
<name>A0AA42BV09_9MICO</name>
<accession>A0AA42BV09</accession>
<feature type="signal peptide" evidence="1">
    <location>
        <begin position="1"/>
        <end position="39"/>
    </location>
</feature>
<keyword evidence="1" id="KW-0732">Signal</keyword>
<dbReference type="Pfam" id="PF12028">
    <property type="entry name" value="DUF3515"/>
    <property type="match status" value="1"/>
</dbReference>
<comment type="caution">
    <text evidence="2">The sequence shown here is derived from an EMBL/GenBank/DDBJ whole genome shotgun (WGS) entry which is preliminary data.</text>
</comment>
<dbReference type="AlphaFoldDB" id="A0AA42BV09"/>
<reference evidence="2" key="1">
    <citation type="submission" date="2022-08" db="EMBL/GenBank/DDBJ databases">
        <authorList>
            <person name="Deng Y."/>
            <person name="Han X.-F."/>
            <person name="Zhang Y.-Q."/>
        </authorList>
    </citation>
    <scope>NUCLEOTIDE SEQUENCE</scope>
    <source>
        <strain evidence="2">CPCC 203407</strain>
    </source>
</reference>
<gene>
    <name evidence="2" type="ORF">N1028_08465</name>
</gene>
<protein>
    <submittedName>
        <fullName evidence="2">DUF3515 domain-containing protein</fullName>
    </submittedName>
</protein>
<evidence type="ECO:0000313" key="2">
    <source>
        <dbReference type="EMBL" id="MCS5725929.1"/>
    </source>
</evidence>
<dbReference type="RefSeq" id="WP_259526523.1">
    <property type="nucleotide sequence ID" value="NZ_JANLCK010000003.1"/>
</dbReference>
<evidence type="ECO:0000256" key="1">
    <source>
        <dbReference type="SAM" id="SignalP"/>
    </source>
</evidence>
<feature type="chain" id="PRO_5041236053" evidence="1">
    <location>
        <begin position="40"/>
        <end position="175"/>
    </location>
</feature>
<sequence>MSRPSRTAPRRSALTRSALGRTAVAIAHTLTAAALSGCAATVALEPAADATDPACAEVIVRLPDTVGDAPRRETDAQATGAWGDPAAVLLRCGVEPYGPTTLPCYNVNGVDWIRDDADDPTFVFTTYGRTPAVEVIVDSDAASGTSALVDLTTAVSAIPQQEICLDADDVLDSGL</sequence>
<keyword evidence="3" id="KW-1185">Reference proteome</keyword>
<dbReference type="EMBL" id="JANLCK010000003">
    <property type="protein sequence ID" value="MCS5725929.1"/>
    <property type="molecule type" value="Genomic_DNA"/>
</dbReference>
<evidence type="ECO:0000313" key="3">
    <source>
        <dbReference type="Proteomes" id="UP001165587"/>
    </source>
</evidence>
<organism evidence="2 3">
    <name type="scientific">Herbiconiux oxytropis</name>
    <dbReference type="NCBI Taxonomy" id="2970915"/>
    <lineage>
        <taxon>Bacteria</taxon>
        <taxon>Bacillati</taxon>
        <taxon>Actinomycetota</taxon>
        <taxon>Actinomycetes</taxon>
        <taxon>Micrococcales</taxon>
        <taxon>Microbacteriaceae</taxon>
        <taxon>Herbiconiux</taxon>
    </lineage>
</organism>
<dbReference type="InterPro" id="IPR021903">
    <property type="entry name" value="DUF3515"/>
</dbReference>